<dbReference type="Pfam" id="PF00700">
    <property type="entry name" value="Flagellin_C"/>
    <property type="match status" value="1"/>
</dbReference>
<evidence type="ECO:0000256" key="1">
    <source>
        <dbReference type="ARBA" id="ARBA00023143"/>
    </source>
</evidence>
<dbReference type="Gene3D" id="6.10.10.10">
    <property type="entry name" value="Flagellar export chaperone, C-terminal domain"/>
    <property type="match status" value="1"/>
</dbReference>
<evidence type="ECO:0000259" key="3">
    <source>
        <dbReference type="Pfam" id="PF00700"/>
    </source>
</evidence>
<evidence type="ECO:0000313" key="4">
    <source>
        <dbReference type="EMBL" id="OIR11439.1"/>
    </source>
</evidence>
<gene>
    <name evidence="4" type="primary">flaB2_2</name>
    <name evidence="4" type="ORF">GALL_69320</name>
</gene>
<keyword evidence="4" id="KW-0969">Cilium</keyword>
<dbReference type="InterPro" id="IPR001492">
    <property type="entry name" value="Flagellin"/>
</dbReference>
<dbReference type="GO" id="GO:0009288">
    <property type="term" value="C:bacterial-type flagellum"/>
    <property type="evidence" value="ECO:0007669"/>
    <property type="project" value="InterPro"/>
</dbReference>
<keyword evidence="1" id="KW-0975">Bacterial flagellum</keyword>
<dbReference type="PANTHER" id="PTHR42792:SF2">
    <property type="entry name" value="FLAGELLIN"/>
    <property type="match status" value="1"/>
</dbReference>
<dbReference type="GO" id="GO:0005198">
    <property type="term" value="F:structural molecule activity"/>
    <property type="evidence" value="ECO:0007669"/>
    <property type="project" value="InterPro"/>
</dbReference>
<protein>
    <submittedName>
        <fullName evidence="4">Flagellar filament 33 kDa core protein</fullName>
    </submittedName>
</protein>
<dbReference type="PANTHER" id="PTHR42792">
    <property type="entry name" value="FLAGELLIN"/>
    <property type="match status" value="1"/>
</dbReference>
<dbReference type="InterPro" id="IPR042187">
    <property type="entry name" value="Flagellin_C_sub2"/>
</dbReference>
<feature type="domain" description="Flagellin C-terminal" evidence="3">
    <location>
        <begin position="154"/>
        <end position="237"/>
    </location>
</feature>
<feature type="domain" description="Flagellin N-terminal" evidence="2">
    <location>
        <begin position="5"/>
        <end position="134"/>
    </location>
</feature>
<dbReference type="InterPro" id="IPR001029">
    <property type="entry name" value="Flagellin_N"/>
</dbReference>
<dbReference type="InterPro" id="IPR046358">
    <property type="entry name" value="Flagellin_C"/>
</dbReference>
<name>A0A1J5SSH4_9ZZZZ</name>
<dbReference type="AlphaFoldDB" id="A0A1J5SSH4"/>
<keyword evidence="4" id="KW-0966">Cell projection</keyword>
<keyword evidence="4" id="KW-0282">Flagellum</keyword>
<proteinExistence type="predicted"/>
<dbReference type="Gene3D" id="1.20.1330.10">
    <property type="entry name" value="f41 fragment of flagellin, N-terminal domain"/>
    <property type="match status" value="1"/>
</dbReference>
<evidence type="ECO:0000259" key="2">
    <source>
        <dbReference type="Pfam" id="PF00669"/>
    </source>
</evidence>
<organism evidence="4">
    <name type="scientific">mine drainage metagenome</name>
    <dbReference type="NCBI Taxonomy" id="410659"/>
    <lineage>
        <taxon>unclassified sequences</taxon>
        <taxon>metagenomes</taxon>
        <taxon>ecological metagenomes</taxon>
    </lineage>
</organism>
<dbReference type="EMBL" id="MLJW01000020">
    <property type="protein sequence ID" value="OIR11439.1"/>
    <property type="molecule type" value="Genomic_DNA"/>
</dbReference>
<comment type="caution">
    <text evidence="4">The sequence shown here is derived from an EMBL/GenBank/DDBJ whole genome shotgun (WGS) entry which is preliminary data.</text>
</comment>
<dbReference type="PRINTS" id="PR00207">
    <property type="entry name" value="FLAGELLIN"/>
</dbReference>
<accession>A0A1J5SSH4</accession>
<dbReference type="Gene3D" id="6.10.280.190">
    <property type="match status" value="1"/>
</dbReference>
<sequence length="238" mass="24174">MAQVINTNVAALFAGAALNKSALALQTAQQRLSSGLRINSAKDDPTGLVIATNYDSKIRGTNIAIQGANNAISTAQTNDGYAGQIVANLQRLYEIAVQLGGTATGAETTALLAENKRIAGLTTAATAVTVDGSGNTVTGVSAAITAPTGTTVSTITTDLSNVNTARSNYGADMATFGSAVATMQVAAVNLSAAYSRIMDTDYAAETTAMTRNNILQQAGSAVLAQANQTPNSVLTLLR</sequence>
<reference evidence="4" key="1">
    <citation type="submission" date="2016-10" db="EMBL/GenBank/DDBJ databases">
        <title>Sequence of Gallionella enrichment culture.</title>
        <authorList>
            <person name="Poehlein A."/>
            <person name="Muehling M."/>
            <person name="Daniel R."/>
        </authorList>
    </citation>
    <scope>NUCLEOTIDE SEQUENCE</scope>
</reference>
<dbReference type="SUPFAM" id="SSF64518">
    <property type="entry name" value="Phase 1 flagellin"/>
    <property type="match status" value="1"/>
</dbReference>
<dbReference type="Pfam" id="PF00669">
    <property type="entry name" value="Flagellin_N"/>
    <property type="match status" value="1"/>
</dbReference>